<evidence type="ECO:0000313" key="2">
    <source>
        <dbReference type="Proteomes" id="UP000821598"/>
    </source>
</evidence>
<dbReference type="EMBL" id="VOMC01000046">
    <property type="protein sequence ID" value="NVI08376.1"/>
    <property type="molecule type" value="Genomic_DNA"/>
</dbReference>
<gene>
    <name evidence="1" type="ORF">FSB64_32510</name>
</gene>
<protein>
    <submittedName>
        <fullName evidence="1">Uncharacterized protein</fullName>
    </submittedName>
</protein>
<sequence length="138" mass="14969">MTVCSRHSLQISASAVVLWSGFIPDDSPAGFALELDPPQLFAFPEASEIPLMFASPAFCQDDFRLFSQKPQVRFLVADSRSMNTLKPDATQVIDAAMAAVEILRSVCGIDLKEAQIDALLCSCYREYISSGALSSETA</sequence>
<reference evidence="1 2" key="1">
    <citation type="submission" date="2019-08" db="EMBL/GenBank/DDBJ databases">
        <title>Paraburkholderia simonii sp. nov. and P. youngii sp. nov. Brazilian and Mexican Mimosa-associated rhizobia.</title>
        <authorList>
            <person name="Mavima L."/>
            <person name="Beukes C.W."/>
            <person name="Palmer M."/>
            <person name="De Meyer S.E."/>
            <person name="James E.K."/>
            <person name="Maluk M."/>
            <person name="Avontuur J.R."/>
            <person name="Chan W.Y."/>
            <person name="Venter S.N."/>
            <person name="Steenkamp E.T."/>
        </authorList>
    </citation>
    <scope>NUCLEOTIDE SEQUENCE [LARGE SCALE GENOMIC DNA]</scope>
    <source>
        <strain evidence="1 2">JPY454</strain>
    </source>
</reference>
<comment type="caution">
    <text evidence="1">The sequence shown here is derived from an EMBL/GenBank/DDBJ whole genome shotgun (WGS) entry which is preliminary data.</text>
</comment>
<name>A0ABX2NV82_9BURK</name>
<proteinExistence type="predicted"/>
<accession>A0ABX2NV82</accession>
<keyword evidence="2" id="KW-1185">Reference proteome</keyword>
<organism evidence="1 2">
    <name type="scientific">Paraburkholderia youngii</name>
    <dbReference type="NCBI Taxonomy" id="2782701"/>
    <lineage>
        <taxon>Bacteria</taxon>
        <taxon>Pseudomonadati</taxon>
        <taxon>Pseudomonadota</taxon>
        <taxon>Betaproteobacteria</taxon>
        <taxon>Burkholderiales</taxon>
        <taxon>Burkholderiaceae</taxon>
        <taxon>Paraburkholderia</taxon>
    </lineage>
</organism>
<evidence type="ECO:0000313" key="1">
    <source>
        <dbReference type="EMBL" id="NVI08376.1"/>
    </source>
</evidence>
<dbReference type="Proteomes" id="UP000821598">
    <property type="component" value="Unassembled WGS sequence"/>
</dbReference>